<feature type="region of interest" description="Disordered" evidence="1">
    <location>
        <begin position="65"/>
        <end position="101"/>
    </location>
</feature>
<dbReference type="PANTHER" id="PTHR47723">
    <property type="entry name" value="OS05G0353850 PROTEIN"/>
    <property type="match status" value="1"/>
</dbReference>
<dbReference type="AlphaFoldDB" id="A0AA38FKH8"/>
<dbReference type="CDD" id="cd09279">
    <property type="entry name" value="RNase_HI_like"/>
    <property type="match status" value="1"/>
</dbReference>
<proteinExistence type="predicted"/>
<feature type="non-terminal residue" evidence="3">
    <location>
        <position position="1"/>
    </location>
</feature>
<evidence type="ECO:0000259" key="2">
    <source>
        <dbReference type="PROSITE" id="PS50879"/>
    </source>
</evidence>
<dbReference type="GO" id="GO:0003676">
    <property type="term" value="F:nucleic acid binding"/>
    <property type="evidence" value="ECO:0007669"/>
    <property type="project" value="InterPro"/>
</dbReference>
<dbReference type="SUPFAM" id="SSF53098">
    <property type="entry name" value="Ribonuclease H-like"/>
    <property type="match status" value="1"/>
</dbReference>
<feature type="region of interest" description="Disordered" evidence="1">
    <location>
        <begin position="119"/>
        <end position="141"/>
    </location>
</feature>
<sequence length="278" mass="31046">DAVEASYNLEEPLVKPSRLRRSGSKDSLEPSFLLEEPLGRPSISRKTRSKVGLTDLNKDSVMPYFPHVEPLEKPCNSRRTRSKVGQTDTNKEPIGKTTKLKKTRRLDVTDYNENSLDTAFPSVEPLEKTSKPRRTRRKVDQADPNKVFCQLEFDGASKGNPGKAGAGAVLRNQDGSVICQLKEGVGRATCNVAEYRAIILGLKVALNNGIERIHVQGDSKLVCMQVQDLWKVKSHNIAALNMEAKNLIRNFKEFSISHIYREFNTEANDLANAAIELQ</sequence>
<dbReference type="Pfam" id="PF13456">
    <property type="entry name" value="RVT_3"/>
    <property type="match status" value="1"/>
</dbReference>
<reference evidence="3 4" key="1">
    <citation type="journal article" date="2021" name="Nat. Plants">
        <title>The Taxus genome provides insights into paclitaxel biosynthesis.</title>
        <authorList>
            <person name="Xiong X."/>
            <person name="Gou J."/>
            <person name="Liao Q."/>
            <person name="Li Y."/>
            <person name="Zhou Q."/>
            <person name="Bi G."/>
            <person name="Li C."/>
            <person name="Du R."/>
            <person name="Wang X."/>
            <person name="Sun T."/>
            <person name="Guo L."/>
            <person name="Liang H."/>
            <person name="Lu P."/>
            <person name="Wu Y."/>
            <person name="Zhang Z."/>
            <person name="Ro D.K."/>
            <person name="Shang Y."/>
            <person name="Huang S."/>
            <person name="Yan J."/>
        </authorList>
    </citation>
    <scope>NUCLEOTIDE SEQUENCE [LARGE SCALE GENOMIC DNA]</scope>
    <source>
        <strain evidence="3">Ta-2019</strain>
    </source>
</reference>
<dbReference type="PROSITE" id="PS50879">
    <property type="entry name" value="RNASE_H_1"/>
    <property type="match status" value="1"/>
</dbReference>
<accession>A0AA38FKH8</accession>
<protein>
    <recommendedName>
        <fullName evidence="2">RNase H type-1 domain-containing protein</fullName>
    </recommendedName>
</protein>
<dbReference type="InterPro" id="IPR002156">
    <property type="entry name" value="RNaseH_domain"/>
</dbReference>
<dbReference type="FunFam" id="3.30.420.10:FF:000076">
    <property type="entry name" value="RBR-type E3 ubiquitin transferase"/>
    <property type="match status" value="1"/>
</dbReference>
<dbReference type="EMBL" id="JAHRHJ020000008">
    <property type="protein sequence ID" value="KAH9305754.1"/>
    <property type="molecule type" value="Genomic_DNA"/>
</dbReference>
<organism evidence="3 4">
    <name type="scientific">Taxus chinensis</name>
    <name type="common">Chinese yew</name>
    <name type="synonym">Taxus wallichiana var. chinensis</name>
    <dbReference type="NCBI Taxonomy" id="29808"/>
    <lineage>
        <taxon>Eukaryota</taxon>
        <taxon>Viridiplantae</taxon>
        <taxon>Streptophyta</taxon>
        <taxon>Embryophyta</taxon>
        <taxon>Tracheophyta</taxon>
        <taxon>Spermatophyta</taxon>
        <taxon>Pinopsida</taxon>
        <taxon>Pinidae</taxon>
        <taxon>Conifers II</taxon>
        <taxon>Cupressales</taxon>
        <taxon>Taxaceae</taxon>
        <taxon>Taxus</taxon>
    </lineage>
</organism>
<comment type="caution">
    <text evidence="3">The sequence shown here is derived from an EMBL/GenBank/DDBJ whole genome shotgun (WGS) entry which is preliminary data.</text>
</comment>
<gene>
    <name evidence="3" type="ORF">KI387_010158</name>
</gene>
<dbReference type="InterPro" id="IPR012337">
    <property type="entry name" value="RNaseH-like_sf"/>
</dbReference>
<feature type="domain" description="RNase H type-1" evidence="2">
    <location>
        <begin position="145"/>
        <end position="276"/>
    </location>
</feature>
<dbReference type="Proteomes" id="UP000824469">
    <property type="component" value="Unassembled WGS sequence"/>
</dbReference>
<evidence type="ECO:0000313" key="3">
    <source>
        <dbReference type="EMBL" id="KAH9305754.1"/>
    </source>
</evidence>
<feature type="region of interest" description="Disordered" evidence="1">
    <location>
        <begin position="1"/>
        <end position="33"/>
    </location>
</feature>
<evidence type="ECO:0000313" key="4">
    <source>
        <dbReference type="Proteomes" id="UP000824469"/>
    </source>
</evidence>
<dbReference type="PANTHER" id="PTHR47723:SF19">
    <property type="entry name" value="POLYNUCLEOTIDYL TRANSFERASE, RIBONUCLEASE H-LIKE SUPERFAMILY PROTEIN"/>
    <property type="match status" value="1"/>
</dbReference>
<feature type="non-terminal residue" evidence="3">
    <location>
        <position position="278"/>
    </location>
</feature>
<evidence type="ECO:0000256" key="1">
    <source>
        <dbReference type="SAM" id="MobiDB-lite"/>
    </source>
</evidence>
<dbReference type="GO" id="GO:0004523">
    <property type="term" value="F:RNA-DNA hybrid ribonuclease activity"/>
    <property type="evidence" value="ECO:0007669"/>
    <property type="project" value="InterPro"/>
</dbReference>
<keyword evidence="4" id="KW-1185">Reference proteome</keyword>
<name>A0AA38FKH8_TAXCH</name>
<dbReference type="Gene3D" id="3.30.420.10">
    <property type="entry name" value="Ribonuclease H-like superfamily/Ribonuclease H"/>
    <property type="match status" value="1"/>
</dbReference>
<dbReference type="InterPro" id="IPR036397">
    <property type="entry name" value="RNaseH_sf"/>
</dbReference>
<dbReference type="InterPro" id="IPR053151">
    <property type="entry name" value="RNase_H-like"/>
</dbReference>